<gene>
    <name evidence="4" type="ORF">Slin15195_G014180</name>
</gene>
<feature type="region of interest" description="Disordered" evidence="3">
    <location>
        <begin position="1"/>
        <end position="357"/>
    </location>
</feature>
<name>A0A9Q9AHZ5_9PEZI</name>
<keyword evidence="5" id="KW-1185">Reference proteome</keyword>
<dbReference type="GO" id="GO:0003677">
    <property type="term" value="F:DNA binding"/>
    <property type="evidence" value="ECO:0007669"/>
    <property type="project" value="TreeGrafter"/>
</dbReference>
<proteinExistence type="inferred from homology"/>
<accession>A0A9Q9AHZ5</accession>
<dbReference type="GO" id="GO:0042393">
    <property type="term" value="F:histone binding"/>
    <property type="evidence" value="ECO:0007669"/>
    <property type="project" value="TreeGrafter"/>
</dbReference>
<evidence type="ECO:0000256" key="2">
    <source>
        <dbReference type="ARBA" id="ARBA00023054"/>
    </source>
</evidence>
<dbReference type="InterPro" id="IPR013256">
    <property type="entry name" value="Chromatin_SPT2"/>
</dbReference>
<feature type="compositionally biased region" description="Low complexity" evidence="3">
    <location>
        <begin position="159"/>
        <end position="168"/>
    </location>
</feature>
<organism evidence="4 5">
    <name type="scientific">Septoria linicola</name>
    <dbReference type="NCBI Taxonomy" id="215465"/>
    <lineage>
        <taxon>Eukaryota</taxon>
        <taxon>Fungi</taxon>
        <taxon>Dikarya</taxon>
        <taxon>Ascomycota</taxon>
        <taxon>Pezizomycotina</taxon>
        <taxon>Dothideomycetes</taxon>
        <taxon>Dothideomycetidae</taxon>
        <taxon>Mycosphaerellales</taxon>
        <taxon>Mycosphaerellaceae</taxon>
        <taxon>Septoria</taxon>
    </lineage>
</organism>
<keyword evidence="2" id="KW-0175">Coiled coil</keyword>
<dbReference type="Proteomes" id="UP001056384">
    <property type="component" value="Chromosome 1"/>
</dbReference>
<evidence type="ECO:0000256" key="1">
    <source>
        <dbReference type="ARBA" id="ARBA00006461"/>
    </source>
</evidence>
<dbReference type="AlphaFoldDB" id="A0A9Q9AHZ5"/>
<protein>
    <submittedName>
        <fullName evidence="4">Chromatin SPT2</fullName>
    </submittedName>
</protein>
<dbReference type="PANTHER" id="PTHR22691:SF8">
    <property type="entry name" value="PROTEIN SPT2 HOMOLOG"/>
    <property type="match status" value="1"/>
</dbReference>
<sequence length="357" mass="37640">MTSFTSLLGSIGGPKQNQAPVQKTTGQPRAPQGDGPPTTTSSSVSRPTTNNVAAGVKRKPDEQITAPPAKIVRTEVKVPVRPSISSVSAKPAIASPGTNAPYRGTSRPVSAGISTKPSLSSAKPASNAAAAAPIPAVASGSAPKPKRGFASLMEKAKAAQEAVKAAGASTIKHKPVEKLTKKERMKLGEEAKQKSGLKNGKTAVGNRSRSGTPADGKAALQKKPSEPGYKGTMKKTPVQPQIAYKGTMKKSEPGAPPARPPAKKGMGQDKYGGYASWSDLDDAEEDDEEGEGYGSDESDDMDAGFDDMAREEEMALRAARKEDQEALEEEERHRREKLERKKKLEALSKSAAARKRF</sequence>
<feature type="compositionally biased region" description="Polar residues" evidence="3">
    <location>
        <begin position="15"/>
        <end position="27"/>
    </location>
</feature>
<evidence type="ECO:0000313" key="5">
    <source>
        <dbReference type="Proteomes" id="UP001056384"/>
    </source>
</evidence>
<evidence type="ECO:0000256" key="3">
    <source>
        <dbReference type="SAM" id="MobiDB-lite"/>
    </source>
</evidence>
<reference evidence="4" key="1">
    <citation type="submission" date="2022-06" db="EMBL/GenBank/DDBJ databases">
        <title>Complete genome sequences of two strains of the flax pathogen Septoria linicola.</title>
        <authorList>
            <person name="Lapalu N."/>
            <person name="Simon A."/>
            <person name="Demenou B."/>
            <person name="Paumier D."/>
            <person name="Guillot M.-P."/>
            <person name="Gout L."/>
            <person name="Valade R."/>
        </authorList>
    </citation>
    <scope>NUCLEOTIDE SEQUENCE</scope>
    <source>
        <strain evidence="4">SE15195</strain>
    </source>
</reference>
<comment type="similarity">
    <text evidence="1">Belongs to the SPT2 family.</text>
</comment>
<evidence type="ECO:0000313" key="4">
    <source>
        <dbReference type="EMBL" id="USW48099.1"/>
    </source>
</evidence>
<feature type="compositionally biased region" description="Basic and acidic residues" evidence="3">
    <location>
        <begin position="174"/>
        <end position="193"/>
    </location>
</feature>
<dbReference type="GO" id="GO:0006334">
    <property type="term" value="P:nucleosome assembly"/>
    <property type="evidence" value="ECO:0007669"/>
    <property type="project" value="TreeGrafter"/>
</dbReference>
<dbReference type="SMART" id="SM00784">
    <property type="entry name" value="SPT2"/>
    <property type="match status" value="1"/>
</dbReference>
<dbReference type="PANTHER" id="PTHR22691">
    <property type="entry name" value="YEAST SPT2-RELATED"/>
    <property type="match status" value="1"/>
</dbReference>
<dbReference type="GO" id="GO:0006360">
    <property type="term" value="P:transcription by RNA polymerase I"/>
    <property type="evidence" value="ECO:0007669"/>
    <property type="project" value="TreeGrafter"/>
</dbReference>
<feature type="compositionally biased region" description="Basic and acidic residues" evidence="3">
    <location>
        <begin position="307"/>
        <end position="346"/>
    </location>
</feature>
<feature type="compositionally biased region" description="Low complexity" evidence="3">
    <location>
        <begin position="117"/>
        <end position="143"/>
    </location>
</feature>
<feature type="compositionally biased region" description="Low complexity" evidence="3">
    <location>
        <begin position="36"/>
        <end position="49"/>
    </location>
</feature>
<feature type="compositionally biased region" description="Acidic residues" evidence="3">
    <location>
        <begin position="279"/>
        <end position="305"/>
    </location>
</feature>
<dbReference type="EMBL" id="CP099418">
    <property type="protein sequence ID" value="USW48099.1"/>
    <property type="molecule type" value="Genomic_DNA"/>
</dbReference>
<dbReference type="GO" id="GO:0005730">
    <property type="term" value="C:nucleolus"/>
    <property type="evidence" value="ECO:0007669"/>
    <property type="project" value="TreeGrafter"/>
</dbReference>